<evidence type="ECO:0000313" key="3">
    <source>
        <dbReference type="Proteomes" id="UP000218811"/>
    </source>
</evidence>
<keyword evidence="3" id="KW-1185">Reference proteome</keyword>
<protein>
    <submittedName>
        <fullName evidence="2">Uncharacterized protein</fullName>
    </submittedName>
</protein>
<dbReference type="AlphaFoldDB" id="A0A2H3J6Q1"/>
<feature type="region of interest" description="Disordered" evidence="1">
    <location>
        <begin position="1"/>
        <end position="32"/>
    </location>
</feature>
<reference evidence="2 3" key="1">
    <citation type="journal article" date="2012" name="Science">
        <title>The Paleozoic origin of enzymatic lignin decomposition reconstructed from 31 fungal genomes.</title>
        <authorList>
            <person name="Floudas D."/>
            <person name="Binder M."/>
            <person name="Riley R."/>
            <person name="Barry K."/>
            <person name="Blanchette R.A."/>
            <person name="Henrissat B."/>
            <person name="Martinez A.T."/>
            <person name="Otillar R."/>
            <person name="Spatafora J.W."/>
            <person name="Yadav J.S."/>
            <person name="Aerts A."/>
            <person name="Benoit I."/>
            <person name="Boyd A."/>
            <person name="Carlson A."/>
            <person name="Copeland A."/>
            <person name="Coutinho P.M."/>
            <person name="de Vries R.P."/>
            <person name="Ferreira P."/>
            <person name="Findley K."/>
            <person name="Foster B."/>
            <person name="Gaskell J."/>
            <person name="Glotzer D."/>
            <person name="Gorecki P."/>
            <person name="Heitman J."/>
            <person name="Hesse C."/>
            <person name="Hori C."/>
            <person name="Igarashi K."/>
            <person name="Jurgens J.A."/>
            <person name="Kallen N."/>
            <person name="Kersten P."/>
            <person name="Kohler A."/>
            <person name="Kuees U."/>
            <person name="Kumar T.K.A."/>
            <person name="Kuo A."/>
            <person name="LaButti K."/>
            <person name="Larrondo L.F."/>
            <person name="Lindquist E."/>
            <person name="Ling A."/>
            <person name="Lombard V."/>
            <person name="Lucas S."/>
            <person name="Lundell T."/>
            <person name="Martin R."/>
            <person name="McLaughlin D.J."/>
            <person name="Morgenstern I."/>
            <person name="Morin E."/>
            <person name="Murat C."/>
            <person name="Nagy L.G."/>
            <person name="Nolan M."/>
            <person name="Ohm R.A."/>
            <person name="Patyshakuliyeva A."/>
            <person name="Rokas A."/>
            <person name="Ruiz-Duenas F.J."/>
            <person name="Sabat G."/>
            <person name="Salamov A."/>
            <person name="Samejima M."/>
            <person name="Schmutz J."/>
            <person name="Slot J.C."/>
            <person name="St John F."/>
            <person name="Stenlid J."/>
            <person name="Sun H."/>
            <person name="Sun S."/>
            <person name="Syed K."/>
            <person name="Tsang A."/>
            <person name="Wiebenga A."/>
            <person name="Young D."/>
            <person name="Pisabarro A."/>
            <person name="Eastwood D.C."/>
            <person name="Martin F."/>
            <person name="Cullen D."/>
            <person name="Grigoriev I.V."/>
            <person name="Hibbett D.S."/>
        </authorList>
    </citation>
    <scope>NUCLEOTIDE SEQUENCE [LARGE SCALE GENOMIC DNA]</scope>
    <source>
        <strain evidence="2 3">MD-104</strain>
    </source>
</reference>
<organism evidence="2 3">
    <name type="scientific">Wolfiporia cocos (strain MD-104)</name>
    <name type="common">Brown rot fungus</name>
    <dbReference type="NCBI Taxonomy" id="742152"/>
    <lineage>
        <taxon>Eukaryota</taxon>
        <taxon>Fungi</taxon>
        <taxon>Dikarya</taxon>
        <taxon>Basidiomycota</taxon>
        <taxon>Agaricomycotina</taxon>
        <taxon>Agaricomycetes</taxon>
        <taxon>Polyporales</taxon>
        <taxon>Phaeolaceae</taxon>
        <taxon>Wolfiporia</taxon>
    </lineage>
</organism>
<sequence length="157" mass="16641">MARRYGNDDDTGVIPAARRPPFGKEPAPVATPAVLSRSPPILRYIAKTTAPTTIRNGRHLPRLVLGHWDTATPLRFTTVIPHTSSLTTGKMGPTMPPGSSLGCCPCLADKPGTTVHVTSSAELLDGTATESMDLGETASPPPYHLFNKKISTEQEGA</sequence>
<proteinExistence type="predicted"/>
<feature type="region of interest" description="Disordered" evidence="1">
    <location>
        <begin position="135"/>
        <end position="157"/>
    </location>
</feature>
<name>A0A2H3J6Q1_WOLCO</name>
<accession>A0A2H3J6Q1</accession>
<gene>
    <name evidence="2" type="ORF">WOLCODRAFT_158047</name>
</gene>
<evidence type="ECO:0000313" key="2">
    <source>
        <dbReference type="EMBL" id="PCH37325.1"/>
    </source>
</evidence>
<dbReference type="EMBL" id="KB467920">
    <property type="protein sequence ID" value="PCH37325.1"/>
    <property type="molecule type" value="Genomic_DNA"/>
</dbReference>
<evidence type="ECO:0000256" key="1">
    <source>
        <dbReference type="SAM" id="MobiDB-lite"/>
    </source>
</evidence>
<dbReference type="Proteomes" id="UP000218811">
    <property type="component" value="Unassembled WGS sequence"/>
</dbReference>